<accession>A0A1F6NM57</accession>
<name>A0A1F6NM57_9BACT</name>
<feature type="transmembrane region" description="Helical" evidence="9">
    <location>
        <begin position="80"/>
        <end position="106"/>
    </location>
</feature>
<evidence type="ECO:0000256" key="4">
    <source>
        <dbReference type="ARBA" id="ARBA00022475"/>
    </source>
</evidence>
<evidence type="ECO:0000256" key="1">
    <source>
        <dbReference type="ARBA" id="ARBA00004429"/>
    </source>
</evidence>
<keyword evidence="4 9" id="KW-1003">Cell membrane</keyword>
<feature type="transmembrane region" description="Helical" evidence="9">
    <location>
        <begin position="44"/>
        <end position="68"/>
    </location>
</feature>
<evidence type="ECO:0000256" key="2">
    <source>
        <dbReference type="ARBA" id="ARBA00007783"/>
    </source>
</evidence>
<dbReference type="PROSITE" id="PS51012">
    <property type="entry name" value="ABC_TM2"/>
    <property type="match status" value="1"/>
</dbReference>
<dbReference type="InterPro" id="IPR013525">
    <property type="entry name" value="ABC2_TM"/>
</dbReference>
<evidence type="ECO:0000313" key="11">
    <source>
        <dbReference type="EMBL" id="OGH84938.1"/>
    </source>
</evidence>
<keyword evidence="7 9" id="KW-1133">Transmembrane helix</keyword>
<keyword evidence="8 9" id="KW-0472">Membrane</keyword>
<sequence>MSIEIIIKPKNKWWQLDLKEIWQFRDLFYFFTWRDLKVKYKQTVVGVAWAIFQPFITMVIFSIFFGNLAKMPSDGIPYPIFVYTGLLFWLLFSSGLSSVSGVFIANEKIVTKIYFPRIILPISSIITNIVDFFIASVVLIGMMVYYQYAPSIVGLLLVLPLILMSVFSVLGVGLFFGALNVKYRDVRFVLPFFIQILMFVTPVIYPVSVAPEKYKWLLGINPMSGIIDTARSGLLGIGNIDWTLLGVSAISMCLYCFIGFFYFKKVERYFADVI</sequence>
<proteinExistence type="inferred from homology"/>
<organism evidence="11 12">
    <name type="scientific">Candidatus Magasanikbacteria bacterium RIFOXYC12_FULL_33_11</name>
    <dbReference type="NCBI Taxonomy" id="1798701"/>
    <lineage>
        <taxon>Bacteria</taxon>
        <taxon>Candidatus Magasanikiibacteriota</taxon>
    </lineage>
</organism>
<evidence type="ECO:0000259" key="10">
    <source>
        <dbReference type="PROSITE" id="PS51012"/>
    </source>
</evidence>
<evidence type="ECO:0000256" key="3">
    <source>
        <dbReference type="ARBA" id="ARBA00022448"/>
    </source>
</evidence>
<protein>
    <recommendedName>
        <fullName evidence="9">Transport permease protein</fullName>
    </recommendedName>
</protein>
<dbReference type="InterPro" id="IPR000412">
    <property type="entry name" value="ABC_2_transport"/>
</dbReference>
<dbReference type="GO" id="GO:0015920">
    <property type="term" value="P:lipopolysaccharide transport"/>
    <property type="evidence" value="ECO:0007669"/>
    <property type="project" value="TreeGrafter"/>
</dbReference>
<feature type="transmembrane region" description="Helical" evidence="9">
    <location>
        <begin position="152"/>
        <end position="176"/>
    </location>
</feature>
<dbReference type="PANTHER" id="PTHR30413:SF8">
    <property type="entry name" value="TRANSPORT PERMEASE PROTEIN"/>
    <property type="match status" value="1"/>
</dbReference>
<comment type="similarity">
    <text evidence="2 9">Belongs to the ABC-2 integral membrane protein family.</text>
</comment>
<dbReference type="AlphaFoldDB" id="A0A1F6NM57"/>
<evidence type="ECO:0000256" key="9">
    <source>
        <dbReference type="RuleBase" id="RU361157"/>
    </source>
</evidence>
<feature type="transmembrane region" description="Helical" evidence="9">
    <location>
        <begin position="242"/>
        <end position="263"/>
    </location>
</feature>
<keyword evidence="6 9" id="KW-0812">Transmembrane</keyword>
<evidence type="ECO:0000313" key="12">
    <source>
        <dbReference type="Proteomes" id="UP000178349"/>
    </source>
</evidence>
<dbReference type="EMBL" id="MFQW01000054">
    <property type="protein sequence ID" value="OGH84938.1"/>
    <property type="molecule type" value="Genomic_DNA"/>
</dbReference>
<evidence type="ECO:0000256" key="5">
    <source>
        <dbReference type="ARBA" id="ARBA00022519"/>
    </source>
</evidence>
<reference evidence="11 12" key="1">
    <citation type="journal article" date="2016" name="Nat. Commun.">
        <title>Thousands of microbial genomes shed light on interconnected biogeochemical processes in an aquifer system.</title>
        <authorList>
            <person name="Anantharaman K."/>
            <person name="Brown C.T."/>
            <person name="Hug L.A."/>
            <person name="Sharon I."/>
            <person name="Castelle C.J."/>
            <person name="Probst A.J."/>
            <person name="Thomas B.C."/>
            <person name="Singh A."/>
            <person name="Wilkins M.J."/>
            <person name="Karaoz U."/>
            <person name="Brodie E.L."/>
            <person name="Williams K.H."/>
            <person name="Hubbard S.S."/>
            <person name="Banfield J.F."/>
        </authorList>
    </citation>
    <scope>NUCLEOTIDE SEQUENCE [LARGE SCALE GENOMIC DNA]</scope>
</reference>
<dbReference type="PANTHER" id="PTHR30413">
    <property type="entry name" value="INNER MEMBRANE TRANSPORT PERMEASE"/>
    <property type="match status" value="1"/>
</dbReference>
<feature type="transmembrane region" description="Helical" evidence="9">
    <location>
        <begin position="118"/>
        <end position="146"/>
    </location>
</feature>
<dbReference type="Pfam" id="PF01061">
    <property type="entry name" value="ABC2_membrane"/>
    <property type="match status" value="1"/>
</dbReference>
<keyword evidence="5" id="KW-0997">Cell inner membrane</keyword>
<comment type="caution">
    <text evidence="11">The sequence shown here is derived from an EMBL/GenBank/DDBJ whole genome shotgun (WGS) entry which is preliminary data.</text>
</comment>
<keyword evidence="3 9" id="KW-0813">Transport</keyword>
<dbReference type="Proteomes" id="UP000178349">
    <property type="component" value="Unassembled WGS sequence"/>
</dbReference>
<feature type="domain" description="ABC transmembrane type-2" evidence="10">
    <location>
        <begin position="45"/>
        <end position="266"/>
    </location>
</feature>
<dbReference type="GO" id="GO:0140359">
    <property type="term" value="F:ABC-type transporter activity"/>
    <property type="evidence" value="ECO:0007669"/>
    <property type="project" value="InterPro"/>
</dbReference>
<comment type="subcellular location">
    <subcellularLocation>
        <location evidence="1">Cell inner membrane</location>
        <topology evidence="1">Multi-pass membrane protein</topology>
    </subcellularLocation>
    <subcellularLocation>
        <location evidence="9">Cell membrane</location>
        <topology evidence="9">Multi-pass membrane protein</topology>
    </subcellularLocation>
</comment>
<evidence type="ECO:0000256" key="7">
    <source>
        <dbReference type="ARBA" id="ARBA00022989"/>
    </source>
</evidence>
<dbReference type="PRINTS" id="PR00164">
    <property type="entry name" value="ABC2TRNSPORT"/>
</dbReference>
<gene>
    <name evidence="11" type="ORF">A2493_01820</name>
</gene>
<dbReference type="GO" id="GO:0043190">
    <property type="term" value="C:ATP-binding cassette (ABC) transporter complex"/>
    <property type="evidence" value="ECO:0007669"/>
    <property type="project" value="InterPro"/>
</dbReference>
<evidence type="ECO:0000256" key="6">
    <source>
        <dbReference type="ARBA" id="ARBA00022692"/>
    </source>
</evidence>
<feature type="transmembrane region" description="Helical" evidence="9">
    <location>
        <begin position="188"/>
        <end position="208"/>
    </location>
</feature>
<evidence type="ECO:0000256" key="8">
    <source>
        <dbReference type="ARBA" id="ARBA00023136"/>
    </source>
</evidence>
<dbReference type="PIRSF" id="PIRSF006648">
    <property type="entry name" value="DrrB"/>
    <property type="match status" value="1"/>
</dbReference>
<dbReference type="InterPro" id="IPR047817">
    <property type="entry name" value="ABC2_TM_bact-type"/>
</dbReference>